<name>A0A6N1VBP1_9HYPH</name>
<feature type="transmembrane region" description="Helical" evidence="1">
    <location>
        <begin position="77"/>
        <end position="95"/>
    </location>
</feature>
<keyword evidence="3" id="KW-1185">Reference proteome</keyword>
<organism evidence="2 3">
    <name type="scientific">Oricola thermophila</name>
    <dbReference type="NCBI Taxonomy" id="2742145"/>
    <lineage>
        <taxon>Bacteria</taxon>
        <taxon>Pseudomonadati</taxon>
        <taxon>Pseudomonadota</taxon>
        <taxon>Alphaproteobacteria</taxon>
        <taxon>Hyphomicrobiales</taxon>
        <taxon>Ahrensiaceae</taxon>
        <taxon>Oricola</taxon>
    </lineage>
</organism>
<feature type="transmembrane region" description="Helical" evidence="1">
    <location>
        <begin position="250"/>
        <end position="267"/>
    </location>
</feature>
<keyword evidence="1" id="KW-0812">Transmembrane</keyword>
<feature type="transmembrane region" description="Helical" evidence="1">
    <location>
        <begin position="12"/>
        <end position="40"/>
    </location>
</feature>
<feature type="transmembrane region" description="Helical" evidence="1">
    <location>
        <begin position="225"/>
        <end position="244"/>
    </location>
</feature>
<feature type="transmembrane region" description="Helical" evidence="1">
    <location>
        <begin position="116"/>
        <end position="140"/>
    </location>
</feature>
<evidence type="ECO:0000313" key="3">
    <source>
        <dbReference type="Proteomes" id="UP000509367"/>
    </source>
</evidence>
<dbReference type="Proteomes" id="UP000509367">
    <property type="component" value="Chromosome"/>
</dbReference>
<dbReference type="AlphaFoldDB" id="A0A6N1VBP1"/>
<evidence type="ECO:0000256" key="1">
    <source>
        <dbReference type="SAM" id="Phobius"/>
    </source>
</evidence>
<evidence type="ECO:0000313" key="2">
    <source>
        <dbReference type="EMBL" id="QKV18431.1"/>
    </source>
</evidence>
<accession>A0A6N1VBP1</accession>
<reference evidence="2 3" key="1">
    <citation type="submission" date="2020-06" db="EMBL/GenBank/DDBJ databases">
        <title>Oricola thermophila sp. nov. isolated from a tidal sediments.</title>
        <authorList>
            <person name="Kwon K.K."/>
            <person name="Yang S.-H."/>
            <person name="Park M.-J."/>
        </authorList>
    </citation>
    <scope>NUCLEOTIDE SEQUENCE [LARGE SCALE GENOMIC DNA]</scope>
    <source>
        <strain evidence="2 3">MEBiC13590</strain>
    </source>
</reference>
<feature type="transmembrane region" description="Helical" evidence="1">
    <location>
        <begin position="279"/>
        <end position="304"/>
    </location>
</feature>
<sequence>MQSQLTPQTIGIGVLAGAATTLLCLGLISGSALSVILFFLSPVPLMLVSLGFGLKAALVGTFVAIAGTLAFSAGLVAVPVALSIAAPACASGYWLNLARPAEEIGGPRDALAWYPLADVLFALALFTGVAYSVVGIIVGFGPAVAAQLADEIIARFYLTNPEIAFSPEGRESLRTFLETWVPPAQSFMWMLSLTLSVYITLAIARKSGLVRRPKDDWRLGLRMPRIAIAGLAIAILVSFMPGPAGYVGSSFAGALAAGFLVAGFAVIHSRLRNNPARPIILFLVYFSVVVIGLPALFFFIVGLFSTGRHVPLTPLNASPQSPRLTD</sequence>
<feature type="transmembrane region" description="Helical" evidence="1">
    <location>
        <begin position="52"/>
        <end position="71"/>
    </location>
</feature>
<keyword evidence="1" id="KW-1133">Transmembrane helix</keyword>
<gene>
    <name evidence="2" type="ORF">HTY61_08185</name>
</gene>
<dbReference type="KEGG" id="orm:HTY61_08185"/>
<dbReference type="EMBL" id="CP054836">
    <property type="protein sequence ID" value="QKV18431.1"/>
    <property type="molecule type" value="Genomic_DNA"/>
</dbReference>
<dbReference type="Pfam" id="PF09991">
    <property type="entry name" value="DUF2232"/>
    <property type="match status" value="1"/>
</dbReference>
<keyword evidence="1" id="KW-0472">Membrane</keyword>
<dbReference type="InterPro" id="IPR018710">
    <property type="entry name" value="DUF2232"/>
</dbReference>
<dbReference type="RefSeq" id="WP_175276324.1">
    <property type="nucleotide sequence ID" value="NZ_CP054836.1"/>
</dbReference>
<protein>
    <submittedName>
        <fullName evidence="2">DUF2232 domain-containing protein</fullName>
    </submittedName>
</protein>
<proteinExistence type="predicted"/>
<feature type="transmembrane region" description="Helical" evidence="1">
    <location>
        <begin position="186"/>
        <end position="204"/>
    </location>
</feature>